<dbReference type="InterPro" id="IPR011993">
    <property type="entry name" value="PH-like_dom_sf"/>
</dbReference>
<dbReference type="PROSITE" id="PS50003">
    <property type="entry name" value="PH_DOMAIN"/>
    <property type="match status" value="1"/>
</dbReference>
<evidence type="ECO:0000256" key="1">
    <source>
        <dbReference type="ARBA" id="ARBA00022468"/>
    </source>
</evidence>
<keyword evidence="2" id="KW-0175">Coiled coil</keyword>
<dbReference type="HOGENOM" id="CLU_466424_0_0_1"/>
<dbReference type="GO" id="GO:0005096">
    <property type="term" value="F:GTPase activator activity"/>
    <property type="evidence" value="ECO:0007669"/>
    <property type="project" value="UniProtKB-KW"/>
</dbReference>
<dbReference type="SUPFAM" id="SSF103657">
    <property type="entry name" value="BAR/IMD domain-like"/>
    <property type="match status" value="1"/>
</dbReference>
<dbReference type="SUPFAM" id="SSF48350">
    <property type="entry name" value="GTPase activation domain, GAP"/>
    <property type="match status" value="1"/>
</dbReference>
<dbReference type="PANTHER" id="PTHR12552:SF1">
    <property type="entry name" value="RHO GTPASE-ACTIVATING PROTEIN GRAF"/>
    <property type="match status" value="1"/>
</dbReference>
<feature type="coiled-coil region" evidence="2">
    <location>
        <begin position="22"/>
        <end position="56"/>
    </location>
</feature>
<evidence type="ECO:0000259" key="3">
    <source>
        <dbReference type="PROSITE" id="PS50003"/>
    </source>
</evidence>
<dbReference type="EMBL" id="CAEY01000613">
    <property type="status" value="NOT_ANNOTATED_CDS"/>
    <property type="molecule type" value="Genomic_DNA"/>
</dbReference>
<dbReference type="eggNOG" id="KOG1451">
    <property type="taxonomic scope" value="Eukaryota"/>
</dbReference>
<dbReference type="CDD" id="cd01249">
    <property type="entry name" value="BAR-PH_GRAF_family"/>
    <property type="match status" value="1"/>
</dbReference>
<dbReference type="EnsemblMetazoa" id="tetur23g01520.1">
    <property type="protein sequence ID" value="tetur23g01520.1"/>
    <property type="gene ID" value="tetur23g01520"/>
</dbReference>
<evidence type="ECO:0000313" key="6">
    <source>
        <dbReference type="Proteomes" id="UP000015104"/>
    </source>
</evidence>
<dbReference type="InterPro" id="IPR027267">
    <property type="entry name" value="AH/BAR_dom_sf"/>
</dbReference>
<dbReference type="InterPro" id="IPR001849">
    <property type="entry name" value="PH_domain"/>
</dbReference>
<dbReference type="Pfam" id="PF16746">
    <property type="entry name" value="BAR_3"/>
    <property type="match status" value="1"/>
</dbReference>
<keyword evidence="6" id="KW-1185">Reference proteome</keyword>
<dbReference type="Pfam" id="PF00620">
    <property type="entry name" value="RhoGAP"/>
    <property type="match status" value="1"/>
</dbReference>
<dbReference type="SMART" id="SM00324">
    <property type="entry name" value="RhoGAP"/>
    <property type="match status" value="1"/>
</dbReference>
<dbReference type="SMART" id="SM00233">
    <property type="entry name" value="PH"/>
    <property type="match status" value="1"/>
</dbReference>
<dbReference type="InterPro" id="IPR004148">
    <property type="entry name" value="BAR_dom"/>
</dbReference>
<dbReference type="Pfam" id="PF00169">
    <property type="entry name" value="PH"/>
    <property type="match status" value="1"/>
</dbReference>
<dbReference type="InterPro" id="IPR047234">
    <property type="entry name" value="GRAF_fam"/>
</dbReference>
<proteinExistence type="predicted"/>
<feature type="domain" description="Rho-GAP" evidence="4">
    <location>
        <begin position="193"/>
        <end position="383"/>
    </location>
</feature>
<reference evidence="5" key="2">
    <citation type="submission" date="2015-06" db="UniProtKB">
        <authorList>
            <consortium name="EnsemblMetazoa"/>
        </authorList>
    </citation>
    <scope>IDENTIFICATION</scope>
</reference>
<reference evidence="6" key="1">
    <citation type="submission" date="2011-08" db="EMBL/GenBank/DDBJ databases">
        <authorList>
            <person name="Rombauts S."/>
        </authorList>
    </citation>
    <scope>NUCLEOTIDE SEQUENCE</scope>
    <source>
        <strain evidence="6">London</strain>
    </source>
</reference>
<evidence type="ECO:0000256" key="2">
    <source>
        <dbReference type="SAM" id="Coils"/>
    </source>
</evidence>
<sequence length="585" mass="67012">MYGWLTFYHQGHEVAQDFKSFMRDLQIRLQRTRENYEATQNETQNLMKKMLEVRKNKPQDPGSLNKMYTREGYLFLMEKKAFGTTWIKTFCQYQKECRRFTMTPYNQVVGKIGNKETITLKECIRRMSDSIDKRFCFDITPVDKPATYTFQALSEEDRKLWLDAMDGKDPIQLNSVTSTQGGKGQNNAQQEQYQLDDLGFAFVRKCIQVIESRGLEDQGLYRVGGVSSKVTKLMQLALDRRKLASDGELMLEVDNSDEWEIRTVTSALKNYFRNLPEPLMSFKFHNFFIAAAKQENKEKRTDDIHDLVHRLPKLNFDMLHLLMIHLAKVANNSQKNLMNVCNLGVCFGPTLLRPEEETVAAIMDIKFGNVVVEILIENCDKIFTTKPDLNKDQGIYQQSHYSIASVPPSISYPSMPEMIDSTNNRGNDNLYMRVNVAPYHDPTSVNLSGTYATVPSRGGLISSSVHRSSSHDQLSQQVQYRPIVRPTMFNSNSTSHPPSAITSYPSHPNVYQQTPHRLPTISNPNGPQVNRSARPLAVFNPWNSQPNIIQHNLDNNPIKPRLSSASEVCIYFYLRISGTLWSLTT</sequence>
<dbReference type="InterPro" id="IPR047225">
    <property type="entry name" value="PH_GRAF"/>
</dbReference>
<dbReference type="Gene3D" id="1.20.1270.60">
    <property type="entry name" value="Arfaptin homology (AH) domain/BAR domain"/>
    <property type="match status" value="1"/>
</dbReference>
<dbReference type="PANTHER" id="PTHR12552">
    <property type="entry name" value="OLIGOPHRENIN 1"/>
    <property type="match status" value="1"/>
</dbReference>
<dbReference type="GO" id="GO:0007165">
    <property type="term" value="P:signal transduction"/>
    <property type="evidence" value="ECO:0007669"/>
    <property type="project" value="InterPro"/>
</dbReference>
<feature type="domain" description="PH" evidence="3">
    <location>
        <begin position="67"/>
        <end position="170"/>
    </location>
</feature>
<evidence type="ECO:0000313" key="5">
    <source>
        <dbReference type="EnsemblMetazoa" id="tetur23g01520.1"/>
    </source>
</evidence>
<name>T1KVQ8_TETUR</name>
<organism evidence="5 6">
    <name type="scientific">Tetranychus urticae</name>
    <name type="common">Two-spotted spider mite</name>
    <dbReference type="NCBI Taxonomy" id="32264"/>
    <lineage>
        <taxon>Eukaryota</taxon>
        <taxon>Metazoa</taxon>
        <taxon>Ecdysozoa</taxon>
        <taxon>Arthropoda</taxon>
        <taxon>Chelicerata</taxon>
        <taxon>Arachnida</taxon>
        <taxon>Acari</taxon>
        <taxon>Acariformes</taxon>
        <taxon>Trombidiformes</taxon>
        <taxon>Prostigmata</taxon>
        <taxon>Eleutherengona</taxon>
        <taxon>Raphignathae</taxon>
        <taxon>Tetranychoidea</taxon>
        <taxon>Tetranychidae</taxon>
        <taxon>Tetranychus</taxon>
    </lineage>
</organism>
<dbReference type="STRING" id="32264.T1KVQ8"/>
<dbReference type="SUPFAM" id="SSF50729">
    <property type="entry name" value="PH domain-like"/>
    <property type="match status" value="1"/>
</dbReference>
<evidence type="ECO:0000259" key="4">
    <source>
        <dbReference type="PROSITE" id="PS50238"/>
    </source>
</evidence>
<dbReference type="PROSITE" id="PS50238">
    <property type="entry name" value="RHOGAP"/>
    <property type="match status" value="1"/>
</dbReference>
<dbReference type="GO" id="GO:0005737">
    <property type="term" value="C:cytoplasm"/>
    <property type="evidence" value="ECO:0007669"/>
    <property type="project" value="InterPro"/>
</dbReference>
<dbReference type="AlphaFoldDB" id="T1KVQ8"/>
<dbReference type="FunFam" id="1.10.555.10:FF:000006">
    <property type="entry name" value="Rho GTPase activating protein 26"/>
    <property type="match status" value="1"/>
</dbReference>
<dbReference type="Gene3D" id="1.10.555.10">
    <property type="entry name" value="Rho GTPase activation protein"/>
    <property type="match status" value="1"/>
</dbReference>
<keyword evidence="1" id="KW-0343">GTPase activation</keyword>
<dbReference type="InterPro" id="IPR000198">
    <property type="entry name" value="RhoGAP_dom"/>
</dbReference>
<dbReference type="Proteomes" id="UP000015104">
    <property type="component" value="Unassembled WGS sequence"/>
</dbReference>
<dbReference type="InterPro" id="IPR008936">
    <property type="entry name" value="Rho_GTPase_activation_prot"/>
</dbReference>
<dbReference type="Gene3D" id="2.30.29.30">
    <property type="entry name" value="Pleckstrin-homology domain (PH domain)/Phosphotyrosine-binding domain (PTB)"/>
    <property type="match status" value="1"/>
</dbReference>
<evidence type="ECO:0008006" key="7">
    <source>
        <dbReference type="Google" id="ProtNLM"/>
    </source>
</evidence>
<protein>
    <recommendedName>
        <fullName evidence="7">Rho-GAP domain-containing protein</fullName>
    </recommendedName>
</protein>
<accession>T1KVQ8</accession>